<keyword evidence="2" id="KW-0645">Protease</keyword>
<evidence type="ECO:0000256" key="1">
    <source>
        <dbReference type="SAM" id="MobiDB-lite"/>
    </source>
</evidence>
<dbReference type="Gene3D" id="3.90.226.10">
    <property type="entry name" value="2-enoyl-CoA Hydratase, Chain A, domain 1"/>
    <property type="match status" value="1"/>
</dbReference>
<dbReference type="RefSeq" id="WP_151142795.1">
    <property type="nucleotide sequence ID" value="NZ_WAGX01000004.1"/>
</dbReference>
<gene>
    <name evidence="2" type="ORF">F7O84_05550</name>
</gene>
<keyword evidence="3" id="KW-1185">Reference proteome</keyword>
<protein>
    <submittedName>
        <fullName evidence="2">Clp protease</fullName>
    </submittedName>
</protein>
<proteinExistence type="predicted"/>
<dbReference type="GO" id="GO:0008233">
    <property type="term" value="F:peptidase activity"/>
    <property type="evidence" value="ECO:0007669"/>
    <property type="project" value="UniProtKB-KW"/>
</dbReference>
<reference evidence="2 3" key="1">
    <citation type="submission" date="2019-09" db="EMBL/GenBank/DDBJ databases">
        <authorList>
            <person name="Valk L.C."/>
        </authorList>
    </citation>
    <scope>NUCLEOTIDE SEQUENCE [LARGE SCALE GENOMIC DNA]</scope>
    <source>
        <strain evidence="2">GalUA</strain>
    </source>
</reference>
<dbReference type="OrthoDB" id="1705851at2"/>
<dbReference type="EMBL" id="WAGX01000004">
    <property type="protein sequence ID" value="KAB1439850.1"/>
    <property type="molecule type" value="Genomic_DNA"/>
</dbReference>
<dbReference type="GO" id="GO:0006508">
    <property type="term" value="P:proteolysis"/>
    <property type="evidence" value="ECO:0007669"/>
    <property type="project" value="UniProtKB-KW"/>
</dbReference>
<accession>A0A7V7UCN0</accession>
<dbReference type="Proteomes" id="UP000461768">
    <property type="component" value="Unassembled WGS sequence"/>
</dbReference>
<dbReference type="Pfam" id="PF00574">
    <property type="entry name" value="CLP_protease"/>
    <property type="match status" value="1"/>
</dbReference>
<dbReference type="InterPro" id="IPR023562">
    <property type="entry name" value="ClpP/TepA"/>
</dbReference>
<evidence type="ECO:0000313" key="2">
    <source>
        <dbReference type="EMBL" id="KAB1439850.1"/>
    </source>
</evidence>
<keyword evidence="2" id="KW-0378">Hydrolase</keyword>
<comment type="caution">
    <text evidence="2">The sequence shown here is derived from an EMBL/GenBank/DDBJ whole genome shotgun (WGS) entry which is preliminary data.</text>
</comment>
<name>A0A7V7UCN0_9FIRM</name>
<sequence>MANNENEKVKEEVEEKKDEKIKATGQLTLDKNKNNCRIHLLSIIGEIEGHECLPPNTKTTKYEHVLPTMASIEDSTEVDGVLIIINTVGGDVESGLAIAEMIASLSKPTVSLVLGGSHSIGVPLAVATDYSFIVPSGTMIIHPVRVNGLVIGVPQTFDYFKIIQDRILKFIASHCKTNEKRLENLMMETGILTKDVGTILVGKEAVFEGLIDEVGGIREALQKLYQMIDERKSNECNENKDSKEQSKQKETKASKETNEKNVKNEKTKKS</sequence>
<evidence type="ECO:0000313" key="3">
    <source>
        <dbReference type="Proteomes" id="UP000461768"/>
    </source>
</evidence>
<organism evidence="2 3">
    <name type="scientific">Candidatus Galacturonatibacter soehngenii</name>
    <dbReference type="NCBI Taxonomy" id="2307010"/>
    <lineage>
        <taxon>Bacteria</taxon>
        <taxon>Bacillati</taxon>
        <taxon>Bacillota</taxon>
        <taxon>Clostridia</taxon>
        <taxon>Lachnospirales</taxon>
        <taxon>Lachnospiraceae</taxon>
        <taxon>Candidatus Galacturonatibacter</taxon>
    </lineage>
</organism>
<reference evidence="2 3" key="2">
    <citation type="submission" date="2020-02" db="EMBL/GenBank/DDBJ databases">
        <title>Candidatus Galacturonibacter soehngenii shows hetero-acetogenic catabolism of galacturonic acid but lacks a canonical carbon monoxide dehydrogenase/acetyl-CoA synthase complex.</title>
        <authorList>
            <person name="Diender M."/>
            <person name="Stouten G.R."/>
            <person name="Petersen J.F."/>
            <person name="Nielsen P.H."/>
            <person name="Dueholm M.S."/>
            <person name="Pronk J.T."/>
            <person name="Van Loosdrecht M.C.M."/>
        </authorList>
    </citation>
    <scope>NUCLEOTIDE SEQUENCE [LARGE SCALE GENOMIC DNA]</scope>
    <source>
        <strain evidence="2">GalUA</strain>
    </source>
</reference>
<dbReference type="SUPFAM" id="SSF52096">
    <property type="entry name" value="ClpP/crotonase"/>
    <property type="match status" value="1"/>
</dbReference>
<dbReference type="AlphaFoldDB" id="A0A7V7UCN0"/>
<feature type="region of interest" description="Disordered" evidence="1">
    <location>
        <begin position="232"/>
        <end position="270"/>
    </location>
</feature>
<dbReference type="InterPro" id="IPR029045">
    <property type="entry name" value="ClpP/crotonase-like_dom_sf"/>
</dbReference>